<dbReference type="HAMAP" id="MF_01965">
    <property type="entry name" value="NADHX_dehydratase"/>
    <property type="match status" value="1"/>
</dbReference>
<name>A0A8H3XFC0_GIGMA</name>
<dbReference type="PANTHER" id="PTHR12592:SF0">
    <property type="entry name" value="ATP-DEPENDENT (S)-NAD(P)H-HYDRATE DEHYDRATASE"/>
    <property type="match status" value="1"/>
</dbReference>
<dbReference type="FunFam" id="3.40.1190.20:FF:000023">
    <property type="entry name" value="ATP-dependent (S)-NAD(P)H-hydrate dehydratase"/>
    <property type="match status" value="1"/>
</dbReference>
<feature type="binding site" evidence="8">
    <location>
        <position position="116"/>
    </location>
    <ligand>
        <name>(6S)-NADPHX</name>
        <dbReference type="ChEBI" id="CHEBI:64076"/>
    </ligand>
</feature>
<evidence type="ECO:0000256" key="2">
    <source>
        <dbReference type="ARBA" id="ARBA00022741"/>
    </source>
</evidence>
<keyword evidence="8" id="KW-0963">Cytoplasm</keyword>
<evidence type="ECO:0000256" key="1">
    <source>
        <dbReference type="ARBA" id="ARBA00022553"/>
    </source>
</evidence>
<feature type="binding site" evidence="8">
    <location>
        <begin position="169"/>
        <end position="175"/>
    </location>
    <ligand>
        <name>(6S)-NADPHX</name>
        <dbReference type="ChEBI" id="CHEBI:64076"/>
    </ligand>
</feature>
<comment type="function">
    <text evidence="8">Catalyzes the dehydration of the S-form of NAD(P)HX at the expense of ATP, which is converted to ADP. Together with NAD(P)HX epimerase, which catalyzes the epimerization of the S- and R-forms, the enzyme allows the repair of both epimers of NAD(P)HX, a damaged form of NAD(P)H that is a result of enzymatic or heat-dependent hydration.</text>
</comment>
<dbReference type="Proteomes" id="UP000439903">
    <property type="component" value="Unassembled WGS sequence"/>
</dbReference>
<evidence type="ECO:0000256" key="7">
    <source>
        <dbReference type="ARBA" id="ARBA00047472"/>
    </source>
</evidence>
<dbReference type="Gene3D" id="3.40.1190.20">
    <property type="match status" value="1"/>
</dbReference>
<dbReference type="GO" id="GO:0047453">
    <property type="term" value="F:ATP-dependent NAD(P)H-hydrate dehydratase activity"/>
    <property type="evidence" value="ECO:0007669"/>
    <property type="project" value="UniProtKB-UniRule"/>
</dbReference>
<evidence type="ECO:0000256" key="5">
    <source>
        <dbReference type="ARBA" id="ARBA00023027"/>
    </source>
</evidence>
<dbReference type="NCBIfam" id="TIGR00196">
    <property type="entry name" value="yjeF_cterm"/>
    <property type="match status" value="1"/>
</dbReference>
<keyword evidence="4" id="KW-0521">NADP</keyword>
<keyword evidence="1 8" id="KW-0597">Phosphoprotein</keyword>
<evidence type="ECO:0000259" key="9">
    <source>
        <dbReference type="PROSITE" id="PS51383"/>
    </source>
</evidence>
<dbReference type="EMBL" id="WTPW01001205">
    <property type="protein sequence ID" value="KAF0449705.1"/>
    <property type="molecule type" value="Genomic_DNA"/>
</dbReference>
<evidence type="ECO:0000256" key="8">
    <source>
        <dbReference type="HAMAP-Rule" id="MF_03157"/>
    </source>
</evidence>
<dbReference type="SUPFAM" id="SSF53613">
    <property type="entry name" value="Ribokinase-like"/>
    <property type="match status" value="1"/>
</dbReference>
<comment type="subcellular location">
    <subcellularLocation>
        <location evidence="8">Cytoplasm</location>
    </subcellularLocation>
</comment>
<dbReference type="InterPro" id="IPR029056">
    <property type="entry name" value="Ribokinase-like"/>
</dbReference>
<dbReference type="GO" id="GO:0110051">
    <property type="term" value="P:metabolite repair"/>
    <property type="evidence" value="ECO:0007669"/>
    <property type="project" value="TreeGrafter"/>
</dbReference>
<evidence type="ECO:0000256" key="4">
    <source>
        <dbReference type="ARBA" id="ARBA00022857"/>
    </source>
</evidence>
<evidence type="ECO:0000313" key="11">
    <source>
        <dbReference type="Proteomes" id="UP000439903"/>
    </source>
</evidence>
<dbReference type="GO" id="GO:0046496">
    <property type="term" value="P:nicotinamide nucleotide metabolic process"/>
    <property type="evidence" value="ECO:0007669"/>
    <property type="project" value="UniProtKB-UniRule"/>
</dbReference>
<comment type="caution">
    <text evidence="10">The sequence shown here is derived from an EMBL/GenBank/DDBJ whole genome shotgun (WGS) entry which is preliminary data.</text>
</comment>
<dbReference type="GO" id="GO:0005737">
    <property type="term" value="C:cytoplasm"/>
    <property type="evidence" value="ECO:0007669"/>
    <property type="project" value="UniProtKB-SubCell"/>
</dbReference>
<feature type="binding site" evidence="8">
    <location>
        <begin position="208"/>
        <end position="212"/>
    </location>
    <ligand>
        <name>ATP</name>
        <dbReference type="ChEBI" id="CHEBI:30616"/>
    </ligand>
</feature>
<dbReference type="OrthoDB" id="8110916at2759"/>
<feature type="binding site" evidence="8">
    <location>
        <begin position="227"/>
        <end position="236"/>
    </location>
    <ligand>
        <name>ATP</name>
        <dbReference type="ChEBI" id="CHEBI:30616"/>
    </ligand>
</feature>
<feature type="binding site" evidence="8">
    <location>
        <position position="237"/>
    </location>
    <ligand>
        <name>(6S)-NADPHX</name>
        <dbReference type="ChEBI" id="CHEBI:64076"/>
    </ligand>
</feature>
<comment type="catalytic activity">
    <reaction evidence="8">
        <text>(6S)-NADHX + ATP = ADP + phosphate + NADH + H(+)</text>
        <dbReference type="Rhea" id="RHEA:19017"/>
        <dbReference type="ChEBI" id="CHEBI:15378"/>
        <dbReference type="ChEBI" id="CHEBI:30616"/>
        <dbReference type="ChEBI" id="CHEBI:43474"/>
        <dbReference type="ChEBI" id="CHEBI:57945"/>
        <dbReference type="ChEBI" id="CHEBI:64074"/>
        <dbReference type="ChEBI" id="CHEBI:456216"/>
        <dbReference type="EC" id="4.2.1.93"/>
    </reaction>
</comment>
<keyword evidence="10" id="KW-0808">Transferase</keyword>
<organism evidence="10 11">
    <name type="scientific">Gigaspora margarita</name>
    <dbReference type="NCBI Taxonomy" id="4874"/>
    <lineage>
        <taxon>Eukaryota</taxon>
        <taxon>Fungi</taxon>
        <taxon>Fungi incertae sedis</taxon>
        <taxon>Mucoromycota</taxon>
        <taxon>Glomeromycotina</taxon>
        <taxon>Glomeromycetes</taxon>
        <taxon>Diversisporales</taxon>
        <taxon>Gigasporaceae</taxon>
        <taxon>Gigaspora</taxon>
    </lineage>
</organism>
<keyword evidence="3 8" id="KW-0067">ATP-binding</keyword>
<evidence type="ECO:0000313" key="10">
    <source>
        <dbReference type="EMBL" id="KAF0449705.1"/>
    </source>
</evidence>
<dbReference type="AlphaFoldDB" id="A0A8H3XFC0"/>
<keyword evidence="6 8" id="KW-0456">Lyase</keyword>
<evidence type="ECO:0000256" key="6">
    <source>
        <dbReference type="ARBA" id="ARBA00023239"/>
    </source>
</evidence>
<dbReference type="GO" id="GO:0016301">
    <property type="term" value="F:kinase activity"/>
    <property type="evidence" value="ECO:0007669"/>
    <property type="project" value="UniProtKB-KW"/>
</dbReference>
<feature type="domain" description="YjeF C-terminal" evidence="9">
    <location>
        <begin position="7"/>
        <end position="312"/>
    </location>
</feature>
<dbReference type="PANTHER" id="PTHR12592">
    <property type="entry name" value="ATP-DEPENDENT (S)-NAD(P)H-HYDRATE DEHYDRATASE FAMILY MEMBER"/>
    <property type="match status" value="1"/>
</dbReference>
<sequence>MTLTKPTFDVIRRLIPPLSPDFHKGQAGRVCVIGGSDDYTGAPYFSAISALKLGADMAHVVCQPTAAIAIKNYSPDLMVHPYMRKYDKNPDLTSEEIIDNVSSLFKRTHVLTIGPGLSRDKMMLECTKGIILKAKEEHIPMVIDADGLFLIQNNPEIIKDYSEAILTPNVNEFRRLCETMRIEFEDDHKGELAQKLSQAFGGVTIVQKGKNDLISNGNSIFLVDHKSGLKRCGGQGDILTGLISTFVAWGVAYKKNIWQHDNSISPTDIPMLASFAGCTINRECSWAAFSKLGRSVQTSDMIPEIGPSFQRLFESNLSKL</sequence>
<proteinExistence type="inferred from homology"/>
<gene>
    <name evidence="10" type="ORF">F8M41_002419</name>
</gene>
<comment type="catalytic activity">
    <reaction evidence="7 8">
        <text>(6S)-NADPHX + ATP = ADP + phosphate + NADPH + H(+)</text>
        <dbReference type="Rhea" id="RHEA:32231"/>
        <dbReference type="ChEBI" id="CHEBI:15378"/>
        <dbReference type="ChEBI" id="CHEBI:30616"/>
        <dbReference type="ChEBI" id="CHEBI:43474"/>
        <dbReference type="ChEBI" id="CHEBI:57783"/>
        <dbReference type="ChEBI" id="CHEBI:64076"/>
        <dbReference type="ChEBI" id="CHEBI:456216"/>
        <dbReference type="EC" id="4.2.1.93"/>
    </reaction>
</comment>
<comment type="cofactor">
    <cofactor evidence="8">
        <name>Mg(2+)</name>
        <dbReference type="ChEBI" id="CHEBI:18420"/>
    </cofactor>
</comment>
<comment type="similarity">
    <text evidence="8">Belongs to the NnrD/CARKD family.</text>
</comment>
<reference evidence="10 11" key="1">
    <citation type="journal article" date="2019" name="Environ. Microbiol.">
        <title>At the nexus of three kingdoms: the genome of the mycorrhizal fungus Gigaspora margarita provides insights into plant, endobacterial and fungal interactions.</title>
        <authorList>
            <person name="Venice F."/>
            <person name="Ghignone S."/>
            <person name="Salvioli di Fossalunga A."/>
            <person name="Amselem J."/>
            <person name="Novero M."/>
            <person name="Xianan X."/>
            <person name="Sedzielewska Toro K."/>
            <person name="Morin E."/>
            <person name="Lipzen A."/>
            <person name="Grigoriev I.V."/>
            <person name="Henrissat B."/>
            <person name="Martin F.M."/>
            <person name="Bonfante P."/>
        </authorList>
    </citation>
    <scope>NUCLEOTIDE SEQUENCE [LARGE SCALE GENOMIC DNA]</scope>
    <source>
        <strain evidence="10 11">BEG34</strain>
    </source>
</reference>
<dbReference type="EC" id="4.2.1.93" evidence="8"/>
<keyword evidence="5 8" id="KW-0520">NAD</keyword>
<dbReference type="InterPro" id="IPR000631">
    <property type="entry name" value="CARKD"/>
</dbReference>
<protein>
    <recommendedName>
        <fullName evidence="8">ATP-dependent (S)-NAD(P)H-hydrate dehydratase</fullName>
        <ecNumber evidence="8">4.2.1.93</ecNumber>
    </recommendedName>
    <alternativeName>
        <fullName evidence="8">ATP-dependent NAD(P)HX dehydratase</fullName>
    </alternativeName>
</protein>
<accession>A0A8H3XFC0</accession>
<dbReference type="PROSITE" id="PS51383">
    <property type="entry name" value="YJEF_C_3"/>
    <property type="match status" value="1"/>
</dbReference>
<keyword evidence="11" id="KW-1185">Reference proteome</keyword>
<dbReference type="CDD" id="cd01171">
    <property type="entry name" value="YXKO-related"/>
    <property type="match status" value="1"/>
</dbReference>
<evidence type="ECO:0000256" key="3">
    <source>
        <dbReference type="ARBA" id="ARBA00022840"/>
    </source>
</evidence>
<keyword evidence="10" id="KW-0418">Kinase</keyword>
<dbReference type="Pfam" id="PF01256">
    <property type="entry name" value="Carb_kinase"/>
    <property type="match status" value="1"/>
</dbReference>
<keyword evidence="2 8" id="KW-0547">Nucleotide-binding</keyword>
<dbReference type="GO" id="GO:0005524">
    <property type="term" value="F:ATP binding"/>
    <property type="evidence" value="ECO:0007669"/>
    <property type="project" value="UniProtKB-KW"/>
</dbReference>